<dbReference type="InterPro" id="IPR001638">
    <property type="entry name" value="Solute-binding_3/MltF_N"/>
</dbReference>
<reference evidence="3 4" key="1">
    <citation type="submission" date="2016-10" db="EMBL/GenBank/DDBJ databases">
        <authorList>
            <person name="de Groot N.N."/>
        </authorList>
    </citation>
    <scope>NUCLEOTIDE SEQUENCE [LARGE SCALE GENOMIC DNA]</scope>
    <source>
        <strain evidence="3 4">U95</strain>
    </source>
</reference>
<dbReference type="Pfam" id="PF00497">
    <property type="entry name" value="SBP_bac_3"/>
    <property type="match status" value="1"/>
</dbReference>
<dbReference type="Gene3D" id="3.40.190.10">
    <property type="entry name" value="Periplasmic binding protein-like II"/>
    <property type="match status" value="2"/>
</dbReference>
<sequence length="242" mass="26513">MFKRSSLRTSLALALGLFTTAVQAETITAYTGTLPPYTMENGGAPQGIAHELVTEMGKRAGIDITIEYMPWKRAQSTVQQTPNSLLLPTSRTTPREDIYAWVSQLLVADEVFATKSSSIDSLDQARGLKSIAIMGGTPRDKRLHAEGFENLTVTKDTITAIRLLDAGRTDAWFTLNHRFFYTLKQEGLDPNGVTVGSPIKSQQLWLAAHKDFDADTAAALAKAMEELQADGTYDAILAKYLN</sequence>
<dbReference type="STRING" id="1156985.SAMN04488118_105129"/>
<dbReference type="PANTHER" id="PTHR38834">
    <property type="entry name" value="PERIPLASMIC SUBSTRATE BINDING PROTEIN FAMILY 3"/>
    <property type="match status" value="1"/>
</dbReference>
<dbReference type="EMBL" id="FMWG01000005">
    <property type="protein sequence ID" value="SCZ63820.1"/>
    <property type="molecule type" value="Genomic_DNA"/>
</dbReference>
<dbReference type="AlphaFoldDB" id="A0A1G5QQL1"/>
<feature type="signal peptide" evidence="1">
    <location>
        <begin position="1"/>
        <end position="24"/>
    </location>
</feature>
<keyword evidence="4" id="KW-1185">Reference proteome</keyword>
<dbReference type="RefSeq" id="WP_090218449.1">
    <property type="nucleotide sequence ID" value="NZ_CANLDO010000007.1"/>
</dbReference>
<feature type="domain" description="Solute-binding protein family 3/N-terminal" evidence="2">
    <location>
        <begin position="26"/>
        <end position="242"/>
    </location>
</feature>
<gene>
    <name evidence="3" type="ORF">SAMN04488118_105129</name>
</gene>
<accession>A0A1G5QQL1</accession>
<name>A0A1G5QQL1_9RHOB</name>
<evidence type="ECO:0000313" key="4">
    <source>
        <dbReference type="Proteomes" id="UP000198767"/>
    </source>
</evidence>
<feature type="chain" id="PRO_5011643134" evidence="1">
    <location>
        <begin position="25"/>
        <end position="242"/>
    </location>
</feature>
<dbReference type="SUPFAM" id="SSF53850">
    <property type="entry name" value="Periplasmic binding protein-like II"/>
    <property type="match status" value="1"/>
</dbReference>
<evidence type="ECO:0000259" key="2">
    <source>
        <dbReference type="SMART" id="SM00062"/>
    </source>
</evidence>
<dbReference type="SMART" id="SM00062">
    <property type="entry name" value="PBPb"/>
    <property type="match status" value="1"/>
</dbReference>
<protein>
    <submittedName>
        <fullName evidence="3">Amino acid ABC transporter substrate-binding protein, PAAT family</fullName>
    </submittedName>
</protein>
<dbReference type="Proteomes" id="UP000198767">
    <property type="component" value="Unassembled WGS sequence"/>
</dbReference>
<proteinExistence type="predicted"/>
<dbReference type="OrthoDB" id="7857781at2"/>
<organism evidence="3 4">
    <name type="scientific">Epibacterium ulvae</name>
    <dbReference type="NCBI Taxonomy" id="1156985"/>
    <lineage>
        <taxon>Bacteria</taxon>
        <taxon>Pseudomonadati</taxon>
        <taxon>Pseudomonadota</taxon>
        <taxon>Alphaproteobacteria</taxon>
        <taxon>Rhodobacterales</taxon>
        <taxon>Roseobacteraceae</taxon>
        <taxon>Epibacterium</taxon>
    </lineage>
</organism>
<evidence type="ECO:0000313" key="3">
    <source>
        <dbReference type="EMBL" id="SCZ63820.1"/>
    </source>
</evidence>
<dbReference type="PANTHER" id="PTHR38834:SF3">
    <property type="entry name" value="SOLUTE-BINDING PROTEIN FAMILY 3_N-TERMINAL DOMAIN-CONTAINING PROTEIN"/>
    <property type="match status" value="1"/>
</dbReference>
<keyword evidence="1" id="KW-0732">Signal</keyword>
<evidence type="ECO:0000256" key="1">
    <source>
        <dbReference type="SAM" id="SignalP"/>
    </source>
</evidence>